<evidence type="ECO:0000256" key="2">
    <source>
        <dbReference type="ARBA" id="ARBA00022723"/>
    </source>
</evidence>
<dbReference type="Proteomes" id="UP000736335">
    <property type="component" value="Unassembled WGS sequence"/>
</dbReference>
<dbReference type="GO" id="GO:0031519">
    <property type="term" value="C:PcG protein complex"/>
    <property type="evidence" value="ECO:0007669"/>
    <property type="project" value="TreeGrafter"/>
</dbReference>
<dbReference type="PROSITE" id="PS50157">
    <property type="entry name" value="ZINC_FINGER_C2H2_2"/>
    <property type="match status" value="2"/>
</dbReference>
<dbReference type="PANTHER" id="PTHR14003">
    <property type="entry name" value="TRANSCRIPTIONAL REPRESSOR PROTEIN YY"/>
    <property type="match status" value="1"/>
</dbReference>
<evidence type="ECO:0000256" key="4">
    <source>
        <dbReference type="ARBA" id="ARBA00022771"/>
    </source>
</evidence>
<evidence type="ECO:0000313" key="11">
    <source>
        <dbReference type="Proteomes" id="UP000736335"/>
    </source>
</evidence>
<comment type="subcellular location">
    <subcellularLocation>
        <location evidence="1">Nucleus</location>
    </subcellularLocation>
</comment>
<reference evidence="10" key="1">
    <citation type="journal article" date="2020" name="Nat. Commun.">
        <title>Large-scale genome sequencing of mycorrhizal fungi provides insights into the early evolution of symbiotic traits.</title>
        <authorList>
            <person name="Miyauchi S."/>
            <person name="Kiss E."/>
            <person name="Kuo A."/>
            <person name="Drula E."/>
            <person name="Kohler A."/>
            <person name="Sanchez-Garcia M."/>
            <person name="Morin E."/>
            <person name="Andreopoulos B."/>
            <person name="Barry K.W."/>
            <person name="Bonito G."/>
            <person name="Buee M."/>
            <person name="Carver A."/>
            <person name="Chen C."/>
            <person name="Cichocki N."/>
            <person name="Clum A."/>
            <person name="Culley D."/>
            <person name="Crous P.W."/>
            <person name="Fauchery L."/>
            <person name="Girlanda M."/>
            <person name="Hayes R.D."/>
            <person name="Keri Z."/>
            <person name="LaButti K."/>
            <person name="Lipzen A."/>
            <person name="Lombard V."/>
            <person name="Magnuson J."/>
            <person name="Maillard F."/>
            <person name="Murat C."/>
            <person name="Nolan M."/>
            <person name="Ohm R.A."/>
            <person name="Pangilinan J."/>
            <person name="Pereira M.F."/>
            <person name="Perotto S."/>
            <person name="Peter M."/>
            <person name="Pfister S."/>
            <person name="Riley R."/>
            <person name="Sitrit Y."/>
            <person name="Stielow J.B."/>
            <person name="Szollosi G."/>
            <person name="Zifcakova L."/>
            <person name="Stursova M."/>
            <person name="Spatafora J.W."/>
            <person name="Tedersoo L."/>
            <person name="Vaario L.M."/>
            <person name="Yamada A."/>
            <person name="Yan M."/>
            <person name="Wang P."/>
            <person name="Xu J."/>
            <person name="Bruns T."/>
            <person name="Baldrian P."/>
            <person name="Vilgalys R."/>
            <person name="Dunand C."/>
            <person name="Henrissat B."/>
            <person name="Grigoriev I.V."/>
            <person name="Hibbett D."/>
            <person name="Nagy L.G."/>
            <person name="Martin F.M."/>
        </authorList>
    </citation>
    <scope>NUCLEOTIDE SEQUENCE</scope>
    <source>
        <strain evidence="10">UH-Tt-Lm1</strain>
    </source>
</reference>
<keyword evidence="4 7" id="KW-0863">Zinc-finger</keyword>
<feature type="region of interest" description="Disordered" evidence="8">
    <location>
        <begin position="134"/>
        <end position="162"/>
    </location>
</feature>
<dbReference type="GO" id="GO:0000978">
    <property type="term" value="F:RNA polymerase II cis-regulatory region sequence-specific DNA binding"/>
    <property type="evidence" value="ECO:0007669"/>
    <property type="project" value="TreeGrafter"/>
</dbReference>
<keyword evidence="2" id="KW-0479">Metal-binding</keyword>
<feature type="compositionally biased region" description="Acidic residues" evidence="8">
    <location>
        <begin position="152"/>
        <end position="162"/>
    </location>
</feature>
<dbReference type="Pfam" id="PF00096">
    <property type="entry name" value="zf-C2H2"/>
    <property type="match status" value="2"/>
</dbReference>
<gene>
    <name evidence="10" type="ORF">BJ322DRAFT_998011</name>
</gene>
<evidence type="ECO:0000259" key="9">
    <source>
        <dbReference type="PROSITE" id="PS50157"/>
    </source>
</evidence>
<evidence type="ECO:0000256" key="6">
    <source>
        <dbReference type="ARBA" id="ARBA00023242"/>
    </source>
</evidence>
<dbReference type="EMBL" id="WIUZ02000001">
    <property type="protein sequence ID" value="KAF9792485.1"/>
    <property type="molecule type" value="Genomic_DNA"/>
</dbReference>
<dbReference type="PANTHER" id="PTHR14003:SF19">
    <property type="entry name" value="YY2 TRANSCRIPTION FACTOR"/>
    <property type="match status" value="1"/>
</dbReference>
<accession>A0A9P6HQA6</accession>
<dbReference type="Gene3D" id="3.30.160.60">
    <property type="entry name" value="Classic Zinc Finger"/>
    <property type="match status" value="2"/>
</dbReference>
<evidence type="ECO:0000256" key="7">
    <source>
        <dbReference type="PROSITE-ProRule" id="PRU00042"/>
    </source>
</evidence>
<dbReference type="GO" id="GO:0008270">
    <property type="term" value="F:zinc ion binding"/>
    <property type="evidence" value="ECO:0007669"/>
    <property type="project" value="UniProtKB-KW"/>
</dbReference>
<feature type="region of interest" description="Disordered" evidence="8">
    <location>
        <begin position="1"/>
        <end position="80"/>
    </location>
</feature>
<name>A0A9P6HQA6_9AGAM</name>
<evidence type="ECO:0000313" key="10">
    <source>
        <dbReference type="EMBL" id="KAF9792485.1"/>
    </source>
</evidence>
<dbReference type="GO" id="GO:0000981">
    <property type="term" value="F:DNA-binding transcription factor activity, RNA polymerase II-specific"/>
    <property type="evidence" value="ECO:0007669"/>
    <property type="project" value="UniProtKB-ARBA"/>
</dbReference>
<keyword evidence="3" id="KW-0677">Repeat</keyword>
<feature type="domain" description="C2H2-type" evidence="9">
    <location>
        <begin position="116"/>
        <end position="145"/>
    </location>
</feature>
<dbReference type="GO" id="GO:0005667">
    <property type="term" value="C:transcription regulator complex"/>
    <property type="evidence" value="ECO:0007669"/>
    <property type="project" value="TreeGrafter"/>
</dbReference>
<dbReference type="InterPro" id="IPR036236">
    <property type="entry name" value="Znf_C2H2_sf"/>
</dbReference>
<sequence length="162" mass="18269">MRPSHPQHGHSLSDDYGRSSARHYRSASSSPYRGTAQLLHLDQPYPRSRNHSTYGPQDSPRLPTFSPLNEPPSAPPQLDRFSQTYARYECTYCGKTFNRPSSLKTHTNTHTGEKPFVCPHHGCGRAFSVQSNMRRHARVHDTPRAEGRDSSPDDGTEDPLSR</sequence>
<reference evidence="10" key="2">
    <citation type="submission" date="2020-11" db="EMBL/GenBank/DDBJ databases">
        <authorList>
            <consortium name="DOE Joint Genome Institute"/>
            <person name="Kuo A."/>
            <person name="Miyauchi S."/>
            <person name="Kiss E."/>
            <person name="Drula E."/>
            <person name="Kohler A."/>
            <person name="Sanchez-Garcia M."/>
            <person name="Andreopoulos B."/>
            <person name="Barry K.W."/>
            <person name="Bonito G."/>
            <person name="Buee M."/>
            <person name="Carver A."/>
            <person name="Chen C."/>
            <person name="Cichocki N."/>
            <person name="Clum A."/>
            <person name="Culley D."/>
            <person name="Crous P.W."/>
            <person name="Fauchery L."/>
            <person name="Girlanda M."/>
            <person name="Hayes R."/>
            <person name="Keri Z."/>
            <person name="Labutti K."/>
            <person name="Lipzen A."/>
            <person name="Lombard V."/>
            <person name="Magnuson J."/>
            <person name="Maillard F."/>
            <person name="Morin E."/>
            <person name="Murat C."/>
            <person name="Nolan M."/>
            <person name="Ohm R."/>
            <person name="Pangilinan J."/>
            <person name="Pereira M."/>
            <person name="Perotto S."/>
            <person name="Peter M."/>
            <person name="Riley R."/>
            <person name="Sitrit Y."/>
            <person name="Stielow B."/>
            <person name="Szollosi G."/>
            <person name="Zifcakova L."/>
            <person name="Stursova M."/>
            <person name="Spatafora J.W."/>
            <person name="Tedersoo L."/>
            <person name="Vaario L.-M."/>
            <person name="Yamada A."/>
            <person name="Yan M."/>
            <person name="Wang P."/>
            <person name="Xu J."/>
            <person name="Bruns T."/>
            <person name="Baldrian P."/>
            <person name="Vilgalys R."/>
            <person name="Henrissat B."/>
            <person name="Grigoriev I.V."/>
            <person name="Hibbett D."/>
            <person name="Nagy L.G."/>
            <person name="Martin F.M."/>
        </authorList>
    </citation>
    <scope>NUCLEOTIDE SEQUENCE</scope>
    <source>
        <strain evidence="10">UH-Tt-Lm1</strain>
    </source>
</reference>
<keyword evidence="6" id="KW-0539">Nucleus</keyword>
<dbReference type="SMART" id="SM00355">
    <property type="entry name" value="ZnF_C2H2"/>
    <property type="match status" value="2"/>
</dbReference>
<keyword evidence="5" id="KW-0862">Zinc</keyword>
<evidence type="ECO:0000256" key="1">
    <source>
        <dbReference type="ARBA" id="ARBA00004123"/>
    </source>
</evidence>
<keyword evidence="11" id="KW-1185">Reference proteome</keyword>
<evidence type="ECO:0000256" key="5">
    <source>
        <dbReference type="ARBA" id="ARBA00022833"/>
    </source>
</evidence>
<protein>
    <recommendedName>
        <fullName evidence="9">C2H2-type domain-containing protein</fullName>
    </recommendedName>
</protein>
<dbReference type="AlphaFoldDB" id="A0A9P6HQA6"/>
<evidence type="ECO:0000256" key="3">
    <source>
        <dbReference type="ARBA" id="ARBA00022737"/>
    </source>
</evidence>
<dbReference type="InterPro" id="IPR013087">
    <property type="entry name" value="Znf_C2H2_type"/>
</dbReference>
<comment type="caution">
    <text evidence="10">The sequence shown here is derived from an EMBL/GenBank/DDBJ whole genome shotgun (WGS) entry which is preliminary data.</text>
</comment>
<dbReference type="FunFam" id="3.30.160.60:FF:000125">
    <property type="entry name" value="Putative zinc finger protein 143"/>
    <property type="match status" value="1"/>
</dbReference>
<feature type="domain" description="C2H2-type" evidence="9">
    <location>
        <begin position="88"/>
        <end position="115"/>
    </location>
</feature>
<organism evidence="10 11">
    <name type="scientific">Thelephora terrestris</name>
    <dbReference type="NCBI Taxonomy" id="56493"/>
    <lineage>
        <taxon>Eukaryota</taxon>
        <taxon>Fungi</taxon>
        <taxon>Dikarya</taxon>
        <taxon>Basidiomycota</taxon>
        <taxon>Agaricomycotina</taxon>
        <taxon>Agaricomycetes</taxon>
        <taxon>Thelephorales</taxon>
        <taxon>Thelephoraceae</taxon>
        <taxon>Thelephora</taxon>
    </lineage>
</organism>
<evidence type="ECO:0000256" key="8">
    <source>
        <dbReference type="SAM" id="MobiDB-lite"/>
    </source>
</evidence>
<dbReference type="SUPFAM" id="SSF57667">
    <property type="entry name" value="beta-beta-alpha zinc fingers"/>
    <property type="match status" value="1"/>
</dbReference>
<dbReference type="OrthoDB" id="6077919at2759"/>
<feature type="compositionally biased region" description="Basic and acidic residues" evidence="8">
    <location>
        <begin position="139"/>
        <end position="151"/>
    </location>
</feature>
<dbReference type="GO" id="GO:0000785">
    <property type="term" value="C:chromatin"/>
    <property type="evidence" value="ECO:0007669"/>
    <property type="project" value="TreeGrafter"/>
</dbReference>
<dbReference type="FunFam" id="3.30.160.60:FF:001498">
    <property type="entry name" value="Zinc finger protein 404"/>
    <property type="match status" value="1"/>
</dbReference>
<dbReference type="PROSITE" id="PS00028">
    <property type="entry name" value="ZINC_FINGER_C2H2_1"/>
    <property type="match status" value="2"/>
</dbReference>
<proteinExistence type="predicted"/>